<reference evidence="4 5" key="1">
    <citation type="submission" date="2019-07" db="EMBL/GenBank/DDBJ databases">
        <title>Seonamhaeicola sp. W255 draft genome.</title>
        <authorList>
            <person name="Zhang X.-Y."/>
            <person name="Zhang R."/>
            <person name="Zhong Y.-L."/>
            <person name="Du Z.-J."/>
        </authorList>
    </citation>
    <scope>NUCLEOTIDE SEQUENCE [LARGE SCALE GENOMIC DNA]</scope>
    <source>
        <strain evidence="4 5">W255</strain>
    </source>
</reference>
<dbReference type="NCBIfam" id="NF038123">
    <property type="entry name" value="NF038123_dom"/>
    <property type="match status" value="1"/>
</dbReference>
<feature type="region of interest" description="Disordered" evidence="2">
    <location>
        <begin position="180"/>
        <end position="199"/>
    </location>
</feature>
<sequence>MGKTTLFFVTVLFISSQILSQSIANYDIVFESDWDSETNDPLNGCSTVSLPSNAHWSPLVGATHATTNTFLEMGQMASAGVELVAETGTFSTFQTEITSNPDANQFINGGDLASAKGTISVNNLEVNENYPLLTLASMIAPTPDWFIAINSYNLRNGSSWVTSATIDLFPYDAGTEDGSGYSLSNPETNPRGVITSRSNMTPFNEKKIGTITITLKQVLNTSNNELNNISFYPNPANHLVSISNPQNIELKSIEIYSVLGKLSKTFYMEYQKALDLDLSDLKSGIYLIKFNEVNGFSRIQKLIIQ</sequence>
<protein>
    <submittedName>
        <fullName evidence="4">T9SS type A sorting domain-containing protein</fullName>
    </submittedName>
</protein>
<dbReference type="InterPro" id="IPR038678">
    <property type="entry name" value="Spondin_N_sf"/>
</dbReference>
<dbReference type="PANTHER" id="PTHR11311:SF15">
    <property type="entry name" value="SPONDIN-2"/>
    <property type="match status" value="1"/>
</dbReference>
<dbReference type="NCBIfam" id="TIGR04183">
    <property type="entry name" value="Por_Secre_tail"/>
    <property type="match status" value="1"/>
</dbReference>
<dbReference type="EMBL" id="SMZJ02000001">
    <property type="protein sequence ID" value="TWO34337.1"/>
    <property type="molecule type" value="Genomic_DNA"/>
</dbReference>
<dbReference type="OrthoDB" id="8478811at2"/>
<keyword evidence="1" id="KW-0732">Signal</keyword>
<dbReference type="RefSeq" id="WP_133355017.1">
    <property type="nucleotide sequence ID" value="NZ_SMZJ02000001.1"/>
</dbReference>
<evidence type="ECO:0000313" key="5">
    <source>
        <dbReference type="Proteomes" id="UP000295814"/>
    </source>
</evidence>
<dbReference type="GO" id="GO:0031012">
    <property type="term" value="C:extracellular matrix"/>
    <property type="evidence" value="ECO:0007669"/>
    <property type="project" value="TreeGrafter"/>
</dbReference>
<dbReference type="GO" id="GO:0007155">
    <property type="term" value="P:cell adhesion"/>
    <property type="evidence" value="ECO:0007669"/>
    <property type="project" value="TreeGrafter"/>
</dbReference>
<dbReference type="Pfam" id="PF06468">
    <property type="entry name" value="Spond_N"/>
    <property type="match status" value="1"/>
</dbReference>
<dbReference type="InterPro" id="IPR051418">
    <property type="entry name" value="Spondin/Thrombospondin_T1"/>
</dbReference>
<keyword evidence="5" id="KW-1185">Reference proteome</keyword>
<feature type="domain" description="Spondin" evidence="3">
    <location>
        <begin position="14"/>
        <end position="205"/>
    </location>
</feature>
<name>A0A562YI00_9FLAO</name>
<evidence type="ECO:0000259" key="3">
    <source>
        <dbReference type="PROSITE" id="PS51020"/>
    </source>
</evidence>
<evidence type="ECO:0000256" key="2">
    <source>
        <dbReference type="SAM" id="MobiDB-lite"/>
    </source>
</evidence>
<proteinExistence type="predicted"/>
<dbReference type="InterPro" id="IPR009465">
    <property type="entry name" value="Spondin_N"/>
</dbReference>
<gene>
    <name evidence="4" type="ORF">E1J38_000350</name>
</gene>
<dbReference type="PANTHER" id="PTHR11311">
    <property type="entry name" value="SPONDIN"/>
    <property type="match status" value="1"/>
</dbReference>
<evidence type="ECO:0000256" key="1">
    <source>
        <dbReference type="ARBA" id="ARBA00022729"/>
    </source>
</evidence>
<comment type="caution">
    <text evidence="4">The sequence shown here is derived from an EMBL/GenBank/DDBJ whole genome shotgun (WGS) entry which is preliminary data.</text>
</comment>
<dbReference type="AlphaFoldDB" id="A0A562YI00"/>
<accession>A0A562YI00</accession>
<evidence type="ECO:0000313" key="4">
    <source>
        <dbReference type="EMBL" id="TWO34337.1"/>
    </source>
</evidence>
<dbReference type="Pfam" id="PF18962">
    <property type="entry name" value="Por_Secre_tail"/>
    <property type="match status" value="1"/>
</dbReference>
<dbReference type="Proteomes" id="UP000295814">
    <property type="component" value="Unassembled WGS sequence"/>
</dbReference>
<dbReference type="InterPro" id="IPR026444">
    <property type="entry name" value="Secre_tail"/>
</dbReference>
<organism evidence="4 5">
    <name type="scientific">Seonamhaeicola sediminis</name>
    <dbReference type="NCBI Taxonomy" id="2528206"/>
    <lineage>
        <taxon>Bacteria</taxon>
        <taxon>Pseudomonadati</taxon>
        <taxon>Bacteroidota</taxon>
        <taxon>Flavobacteriia</taxon>
        <taxon>Flavobacteriales</taxon>
        <taxon>Flavobacteriaceae</taxon>
    </lineage>
</organism>
<dbReference type="PROSITE" id="PS51020">
    <property type="entry name" value="SPONDIN"/>
    <property type="match status" value="1"/>
</dbReference>
<dbReference type="Gene3D" id="2.60.40.2130">
    <property type="entry name" value="F-spondin domain"/>
    <property type="match status" value="1"/>
</dbReference>